<reference evidence="3" key="1">
    <citation type="submission" date="2017-02" db="UniProtKB">
        <authorList>
            <consortium name="WormBaseParasite"/>
        </authorList>
    </citation>
    <scope>IDENTIFICATION</scope>
</reference>
<proteinExistence type="predicted"/>
<dbReference type="STRING" id="451379.A0A0N5B1F5"/>
<sequence>MADVAHPDSFPWQRTAEASSGEPCSSAVGGDAIPEELLDLAKRYKFTFGDHKSLQKEVIELKKNIRASVSKHLRMKQGYVQMQKVTKGKKQSEDLKREVRDLTDLISDMQDDLQTLDMYDTGVFGECCIL</sequence>
<name>A0A0N5B1F5_9BILA</name>
<organism evidence="2 3">
    <name type="scientific">Syphacia muris</name>
    <dbReference type="NCBI Taxonomy" id="451379"/>
    <lineage>
        <taxon>Eukaryota</taxon>
        <taxon>Metazoa</taxon>
        <taxon>Ecdysozoa</taxon>
        <taxon>Nematoda</taxon>
        <taxon>Chromadorea</taxon>
        <taxon>Rhabditida</taxon>
        <taxon>Spirurina</taxon>
        <taxon>Oxyuridomorpha</taxon>
        <taxon>Oxyuroidea</taxon>
        <taxon>Oxyuridae</taxon>
        <taxon>Syphacia</taxon>
    </lineage>
</organism>
<feature type="region of interest" description="Disordered" evidence="1">
    <location>
        <begin position="1"/>
        <end position="29"/>
    </location>
</feature>
<accession>A0A0N5B1F5</accession>
<evidence type="ECO:0000313" key="3">
    <source>
        <dbReference type="WBParaSite" id="SMUV_0001111801-mRNA-1"/>
    </source>
</evidence>
<dbReference type="AlphaFoldDB" id="A0A0N5B1F5"/>
<dbReference type="Proteomes" id="UP000046393">
    <property type="component" value="Unplaced"/>
</dbReference>
<keyword evidence="2" id="KW-1185">Reference proteome</keyword>
<evidence type="ECO:0000313" key="2">
    <source>
        <dbReference type="Proteomes" id="UP000046393"/>
    </source>
</evidence>
<dbReference type="Gene3D" id="1.10.287.160">
    <property type="entry name" value="HR1 repeat"/>
    <property type="match status" value="1"/>
</dbReference>
<evidence type="ECO:0000256" key="1">
    <source>
        <dbReference type="SAM" id="MobiDB-lite"/>
    </source>
</evidence>
<protein>
    <submittedName>
        <fullName evidence="3">REM-1 domain-containing protein</fullName>
    </submittedName>
</protein>
<dbReference type="WBParaSite" id="SMUV_0001111801-mRNA-1">
    <property type="protein sequence ID" value="SMUV_0001111801-mRNA-1"/>
    <property type="gene ID" value="SMUV_0001111801"/>
</dbReference>